<keyword evidence="4" id="KW-1185">Reference proteome</keyword>
<comment type="caution">
    <text evidence="3">The sequence shown here is derived from an EMBL/GenBank/DDBJ whole genome shotgun (WGS) entry which is preliminary data.</text>
</comment>
<protein>
    <submittedName>
        <fullName evidence="3">Aldo/keto reductase</fullName>
    </submittedName>
</protein>
<keyword evidence="1" id="KW-0560">Oxidoreductase</keyword>
<dbReference type="PANTHER" id="PTHR43364:SF4">
    <property type="entry name" value="NAD(P)-LINKED OXIDOREDUCTASE SUPERFAMILY PROTEIN"/>
    <property type="match status" value="1"/>
</dbReference>
<evidence type="ECO:0000313" key="4">
    <source>
        <dbReference type="Proteomes" id="UP000283993"/>
    </source>
</evidence>
<name>A0A423PMK2_9GAMM</name>
<gene>
    <name evidence="3" type="ORF">SAOR_09980</name>
</gene>
<evidence type="ECO:0000259" key="2">
    <source>
        <dbReference type="Pfam" id="PF00248"/>
    </source>
</evidence>
<dbReference type="AlphaFoldDB" id="A0A423PMK2"/>
<proteinExistence type="predicted"/>
<dbReference type="InterPro" id="IPR050523">
    <property type="entry name" value="AKR_Detox_Biosynth"/>
</dbReference>
<reference evidence="3 4" key="1">
    <citation type="submission" date="2013-10" db="EMBL/GenBank/DDBJ databases">
        <title>Salinisphaera orenii MK-B5 Genome Sequencing.</title>
        <authorList>
            <person name="Lai Q."/>
            <person name="Li C."/>
            <person name="Shao Z."/>
        </authorList>
    </citation>
    <scope>NUCLEOTIDE SEQUENCE [LARGE SCALE GENOMIC DNA]</scope>
    <source>
        <strain evidence="3 4">MK-B5</strain>
    </source>
</reference>
<dbReference type="PANTHER" id="PTHR43364">
    <property type="entry name" value="NADH-SPECIFIC METHYLGLYOXAL REDUCTASE-RELATED"/>
    <property type="match status" value="1"/>
</dbReference>
<feature type="domain" description="NADP-dependent oxidoreductase" evidence="2">
    <location>
        <begin position="16"/>
        <end position="318"/>
    </location>
</feature>
<accession>A0A423PMK2</accession>
<dbReference type="Gene3D" id="3.20.20.100">
    <property type="entry name" value="NADP-dependent oxidoreductase domain"/>
    <property type="match status" value="1"/>
</dbReference>
<dbReference type="EMBL" id="AYKH01000018">
    <property type="protein sequence ID" value="ROO26836.1"/>
    <property type="molecule type" value="Genomic_DNA"/>
</dbReference>
<organism evidence="3 4">
    <name type="scientific">Salinisphaera orenii MK-B5</name>
    <dbReference type="NCBI Taxonomy" id="856730"/>
    <lineage>
        <taxon>Bacteria</taxon>
        <taxon>Pseudomonadati</taxon>
        <taxon>Pseudomonadota</taxon>
        <taxon>Gammaproteobacteria</taxon>
        <taxon>Salinisphaerales</taxon>
        <taxon>Salinisphaeraceae</taxon>
        <taxon>Salinisphaera</taxon>
    </lineage>
</organism>
<dbReference type="CDD" id="cd19091">
    <property type="entry name" value="AKR_PsAKR"/>
    <property type="match status" value="1"/>
</dbReference>
<evidence type="ECO:0000256" key="1">
    <source>
        <dbReference type="ARBA" id="ARBA00023002"/>
    </source>
</evidence>
<evidence type="ECO:0000313" key="3">
    <source>
        <dbReference type="EMBL" id="ROO26836.1"/>
    </source>
</evidence>
<dbReference type="Proteomes" id="UP000283993">
    <property type="component" value="Unassembled WGS sequence"/>
</dbReference>
<dbReference type="InterPro" id="IPR023210">
    <property type="entry name" value="NADP_OxRdtase_dom"/>
</dbReference>
<dbReference type="RefSeq" id="WP_123631295.1">
    <property type="nucleotide sequence ID" value="NZ_AYKH01000018.1"/>
</dbReference>
<sequence length="354" mass="39133">MQYRTLGNSGLRVSQLTLGTMTFGGEGFMAKVGDTDVDGARRLIDQSIDHGVNFFDTANMYSAGLSEEILGKALGDKRNDVLLTTKVRFPMGDGPNDGGLSRLHIRDQVEASLKRLNTDHIDLYQMHMWDGVTPLEETLQTLDTLVGHGKIRYYGISNFSAWQAMKVMAVCEREGFTKPISQQIHYTPQAREAEYELMPMAHDAGLGTMIWSPLAGGLLSGKYRRDQATPEGTRISEGWDEPPIHDETRLFDLIETLVEVGDAHGVSAAQVALAWITARPGVTTAVIGARKAHQLEDNLASAELELSDDEQAAIEKVSRPHLLYPYWHQALHASDRFSAADWVLHAAHAEDYTS</sequence>
<dbReference type="SUPFAM" id="SSF51430">
    <property type="entry name" value="NAD(P)-linked oxidoreductase"/>
    <property type="match status" value="1"/>
</dbReference>
<dbReference type="GO" id="GO:0016491">
    <property type="term" value="F:oxidoreductase activity"/>
    <property type="evidence" value="ECO:0007669"/>
    <property type="project" value="UniProtKB-KW"/>
</dbReference>
<dbReference type="FunFam" id="3.20.20.100:FF:000004">
    <property type="entry name" value="Oxidoreductase, aldo/keto reductase"/>
    <property type="match status" value="1"/>
</dbReference>
<dbReference type="InterPro" id="IPR036812">
    <property type="entry name" value="NAD(P)_OxRdtase_dom_sf"/>
</dbReference>
<dbReference type="Pfam" id="PF00248">
    <property type="entry name" value="Aldo_ket_red"/>
    <property type="match status" value="1"/>
</dbReference>
<dbReference type="GO" id="GO:0005829">
    <property type="term" value="C:cytosol"/>
    <property type="evidence" value="ECO:0007669"/>
    <property type="project" value="UniProtKB-ARBA"/>
</dbReference>